<evidence type="ECO:0000313" key="7">
    <source>
        <dbReference type="EMBL" id="KNC80948.1"/>
    </source>
</evidence>
<dbReference type="Pfam" id="PF03601">
    <property type="entry name" value="Cons_hypoth698"/>
    <property type="match status" value="1"/>
</dbReference>
<protein>
    <submittedName>
        <fullName evidence="7">Uncharacterized protein</fullName>
    </submittedName>
</protein>
<evidence type="ECO:0000256" key="6">
    <source>
        <dbReference type="ARBA" id="ARBA00023136"/>
    </source>
</evidence>
<proteinExistence type="inferred from homology"/>
<sequence>MFVCDTPAVAGTSICGVTAISAVSPAIKASPQETSVAVANVVAFGTLGMLTYPYLAHAIFSSSQSIGVFLGLAVHDTSQVLGSALTYSTLYGAEDVLKIAAVTKLTRNVCLAGVVPYMSYKHAEKAIAGDIGTVAVKPTAIELVYKYTPGFVAGFIAMACMRSTGDYSLDTYGAAFGCLSPDQWKQTTTMIGSTLSQPLLTTAMAGVGLTTSLSALKGVGYKPFAVGFTGATTVGLVGLTSALVLGVI</sequence>
<dbReference type="RefSeq" id="XP_014154850.1">
    <property type="nucleotide sequence ID" value="XM_014299375.1"/>
</dbReference>
<evidence type="ECO:0000256" key="1">
    <source>
        <dbReference type="ARBA" id="ARBA00004651"/>
    </source>
</evidence>
<evidence type="ECO:0000256" key="2">
    <source>
        <dbReference type="ARBA" id="ARBA00007977"/>
    </source>
</evidence>
<keyword evidence="3" id="KW-1003">Cell membrane</keyword>
<gene>
    <name evidence="7" type="ORF">SARC_06713</name>
</gene>
<reference evidence="7 8" key="1">
    <citation type="submission" date="2011-02" db="EMBL/GenBank/DDBJ databases">
        <title>The Genome Sequence of Sphaeroforma arctica JP610.</title>
        <authorList>
            <consortium name="The Broad Institute Genome Sequencing Platform"/>
            <person name="Russ C."/>
            <person name="Cuomo C."/>
            <person name="Young S.K."/>
            <person name="Zeng Q."/>
            <person name="Gargeya S."/>
            <person name="Alvarado L."/>
            <person name="Berlin A."/>
            <person name="Chapman S.B."/>
            <person name="Chen Z."/>
            <person name="Freedman E."/>
            <person name="Gellesch M."/>
            <person name="Goldberg J."/>
            <person name="Griggs A."/>
            <person name="Gujja S."/>
            <person name="Heilman E."/>
            <person name="Heiman D."/>
            <person name="Howarth C."/>
            <person name="Mehta T."/>
            <person name="Neiman D."/>
            <person name="Pearson M."/>
            <person name="Roberts A."/>
            <person name="Saif S."/>
            <person name="Shea T."/>
            <person name="Shenoy N."/>
            <person name="Sisk P."/>
            <person name="Stolte C."/>
            <person name="Sykes S."/>
            <person name="White J."/>
            <person name="Yandava C."/>
            <person name="Burger G."/>
            <person name="Gray M.W."/>
            <person name="Holland P.W.H."/>
            <person name="King N."/>
            <person name="Lang F.B.F."/>
            <person name="Roger A.J."/>
            <person name="Ruiz-Trillo I."/>
            <person name="Haas B."/>
            <person name="Nusbaum C."/>
            <person name="Birren B."/>
        </authorList>
    </citation>
    <scope>NUCLEOTIDE SEQUENCE [LARGE SCALE GENOMIC DNA]</scope>
    <source>
        <strain evidence="7 8">JP610</strain>
    </source>
</reference>
<accession>A0A0L0FYA7</accession>
<keyword evidence="8" id="KW-1185">Reference proteome</keyword>
<name>A0A0L0FYA7_9EUKA</name>
<dbReference type="EMBL" id="KQ242087">
    <property type="protein sequence ID" value="KNC80948.1"/>
    <property type="molecule type" value="Genomic_DNA"/>
</dbReference>
<dbReference type="GO" id="GO:0005886">
    <property type="term" value="C:plasma membrane"/>
    <property type="evidence" value="ECO:0007669"/>
    <property type="project" value="UniProtKB-SubCell"/>
</dbReference>
<organism evidence="7 8">
    <name type="scientific">Sphaeroforma arctica JP610</name>
    <dbReference type="NCBI Taxonomy" id="667725"/>
    <lineage>
        <taxon>Eukaryota</taxon>
        <taxon>Ichthyosporea</taxon>
        <taxon>Ichthyophonida</taxon>
        <taxon>Sphaeroforma</taxon>
    </lineage>
</organism>
<dbReference type="Proteomes" id="UP000054560">
    <property type="component" value="Unassembled WGS sequence"/>
</dbReference>
<evidence type="ECO:0000256" key="5">
    <source>
        <dbReference type="ARBA" id="ARBA00022989"/>
    </source>
</evidence>
<keyword evidence="6" id="KW-0472">Membrane</keyword>
<keyword evidence="4" id="KW-0812">Transmembrane</keyword>
<dbReference type="PANTHER" id="PTHR30106">
    <property type="entry name" value="INNER MEMBRANE PROTEIN YEIH-RELATED"/>
    <property type="match status" value="1"/>
</dbReference>
<evidence type="ECO:0000256" key="4">
    <source>
        <dbReference type="ARBA" id="ARBA00022692"/>
    </source>
</evidence>
<evidence type="ECO:0000313" key="8">
    <source>
        <dbReference type="Proteomes" id="UP000054560"/>
    </source>
</evidence>
<dbReference type="AlphaFoldDB" id="A0A0L0FYA7"/>
<dbReference type="GeneID" id="25907217"/>
<keyword evidence="5" id="KW-1133">Transmembrane helix</keyword>
<comment type="subcellular location">
    <subcellularLocation>
        <location evidence="1">Cell membrane</location>
        <topology evidence="1">Multi-pass membrane protein</topology>
    </subcellularLocation>
</comment>
<evidence type="ECO:0000256" key="3">
    <source>
        <dbReference type="ARBA" id="ARBA00022475"/>
    </source>
</evidence>
<dbReference type="InterPro" id="IPR018383">
    <property type="entry name" value="UPF0324_pro"/>
</dbReference>
<comment type="similarity">
    <text evidence="2">Belongs to the UPF0324 family.</text>
</comment>
<dbReference type="OrthoDB" id="2134320at2759"/>
<dbReference type="eggNOG" id="ENOG502RXXQ">
    <property type="taxonomic scope" value="Eukaryota"/>
</dbReference>
<dbReference type="PANTHER" id="PTHR30106:SF2">
    <property type="entry name" value="UPF0324 INNER MEMBRANE PROTEIN YEIH"/>
    <property type="match status" value="1"/>
</dbReference>